<reference evidence="4 5" key="1">
    <citation type="submission" date="2023-05" db="EMBL/GenBank/DDBJ databases">
        <title>Novel species of genus Flectobacillus isolated from stream in China.</title>
        <authorList>
            <person name="Lu H."/>
        </authorList>
    </citation>
    <scope>NUCLEOTIDE SEQUENCE [LARGE SCALE GENOMIC DNA]</scope>
    <source>
        <strain evidence="4 5">KCTC 42575</strain>
    </source>
</reference>
<dbReference type="InterPro" id="IPR039329">
    <property type="entry name" value="SIAE"/>
</dbReference>
<accession>A0ABT6YE27</accession>
<organism evidence="4 5">
    <name type="scientific">Flectobacillus roseus</name>
    <dbReference type="NCBI Taxonomy" id="502259"/>
    <lineage>
        <taxon>Bacteria</taxon>
        <taxon>Pseudomonadati</taxon>
        <taxon>Bacteroidota</taxon>
        <taxon>Cytophagia</taxon>
        <taxon>Cytophagales</taxon>
        <taxon>Flectobacillaceae</taxon>
        <taxon>Flectobacillus</taxon>
    </lineage>
</organism>
<sequence length="513" mass="57644">MKKYLFTLLGKLLCLSQLAQAQLELSAIFSDNMVLQQKMTIPVWGKSCRGCEVQVSFDGFSLKTKTDKNGHWKINMPAHTAGGPFQLLVTSQKQRLVFQNILVGEVWLCAGQSNMEFRLEQTKNARQEISQAENAQIRLFRMTPRAVARPLAKVVFSDSLLSELNAGKFYEPTSWQLCTPETAAKFSAVGYYFGKQLQQKLNVPIGLICNAVGGTTTQAYIDSASLASHPQLQQFVDKDWLQKAQDIHPWVLERSNENLALALQDATPNRKLLHPFAGSFLYNNGIKPLAPFAIKGVIWYQGESNATHPEIHNPLFETLVKSWRKTWNQSDFPIYTVQLPAIANRSGWPAFRASQFELSQKINNVGMIVSIDTGDSLDVHPTDKKPIGERLSLLALAKTYQLPLDYSGPIFKEYQQKGNILELSFDFSRQLQTSDGLNPKGFILQGFNLGGTEASFFYPEKITLFSDKIILTLPSDKQVTQINYAWLPNPKCNIVNEANLPLMPFKIELNGNF</sequence>
<dbReference type="SUPFAM" id="SSF52266">
    <property type="entry name" value="SGNH hydrolase"/>
    <property type="match status" value="1"/>
</dbReference>
<feature type="domain" description="Sialate O-acetylesterase" evidence="3">
    <location>
        <begin position="281"/>
        <end position="381"/>
    </location>
</feature>
<keyword evidence="2" id="KW-0732">Signal</keyword>
<evidence type="ECO:0000259" key="3">
    <source>
        <dbReference type="Pfam" id="PF03629"/>
    </source>
</evidence>
<evidence type="ECO:0000313" key="5">
    <source>
        <dbReference type="Proteomes" id="UP001236507"/>
    </source>
</evidence>
<dbReference type="PANTHER" id="PTHR22901">
    <property type="entry name" value="SIALATE O-ACETYLESTERASE"/>
    <property type="match status" value="1"/>
</dbReference>
<proteinExistence type="predicted"/>
<name>A0ABT6YE27_9BACT</name>
<comment type="caution">
    <text evidence="4">The sequence shown here is derived from an EMBL/GenBank/DDBJ whole genome shotgun (WGS) entry which is preliminary data.</text>
</comment>
<gene>
    <name evidence="4" type="ORF">QM524_20860</name>
</gene>
<dbReference type="PANTHER" id="PTHR22901:SF0">
    <property type="entry name" value="SIALATE O-ACETYLESTERASE"/>
    <property type="match status" value="1"/>
</dbReference>
<dbReference type="Proteomes" id="UP001236507">
    <property type="component" value="Unassembled WGS sequence"/>
</dbReference>
<dbReference type="EMBL" id="JASHIF010000021">
    <property type="protein sequence ID" value="MDI9861684.1"/>
    <property type="molecule type" value="Genomic_DNA"/>
</dbReference>
<protein>
    <submittedName>
        <fullName evidence="4">Sialate O-acetylesterase</fullName>
    </submittedName>
</protein>
<feature type="domain" description="Sialate O-acetylesterase" evidence="3">
    <location>
        <begin position="105"/>
        <end position="221"/>
    </location>
</feature>
<evidence type="ECO:0000256" key="2">
    <source>
        <dbReference type="SAM" id="SignalP"/>
    </source>
</evidence>
<keyword evidence="5" id="KW-1185">Reference proteome</keyword>
<keyword evidence="1" id="KW-0378">Hydrolase</keyword>
<dbReference type="InterPro" id="IPR036514">
    <property type="entry name" value="SGNH_hydro_sf"/>
</dbReference>
<dbReference type="RefSeq" id="WP_283346049.1">
    <property type="nucleotide sequence ID" value="NZ_JASHIF010000021.1"/>
</dbReference>
<dbReference type="Pfam" id="PF03629">
    <property type="entry name" value="SASA"/>
    <property type="match status" value="2"/>
</dbReference>
<dbReference type="InterPro" id="IPR005181">
    <property type="entry name" value="SASA"/>
</dbReference>
<dbReference type="Gene3D" id="3.40.50.1110">
    <property type="entry name" value="SGNH hydrolase"/>
    <property type="match status" value="1"/>
</dbReference>
<evidence type="ECO:0000256" key="1">
    <source>
        <dbReference type="ARBA" id="ARBA00022801"/>
    </source>
</evidence>
<feature type="signal peptide" evidence="2">
    <location>
        <begin position="1"/>
        <end position="21"/>
    </location>
</feature>
<feature type="chain" id="PRO_5047098991" evidence="2">
    <location>
        <begin position="22"/>
        <end position="513"/>
    </location>
</feature>
<evidence type="ECO:0000313" key="4">
    <source>
        <dbReference type="EMBL" id="MDI9861684.1"/>
    </source>
</evidence>